<evidence type="ECO:0000313" key="3">
    <source>
        <dbReference type="Proteomes" id="UP001501455"/>
    </source>
</evidence>
<feature type="region of interest" description="Disordered" evidence="1">
    <location>
        <begin position="67"/>
        <end position="106"/>
    </location>
</feature>
<comment type="caution">
    <text evidence="2">The sequence shown here is derived from an EMBL/GenBank/DDBJ whole genome shotgun (WGS) entry which is preliminary data.</text>
</comment>
<name>A0ABP6UDQ5_9ACTN</name>
<accession>A0ABP6UDQ5</accession>
<reference evidence="3" key="1">
    <citation type="journal article" date="2019" name="Int. J. Syst. Evol. Microbiol.">
        <title>The Global Catalogue of Microorganisms (GCM) 10K type strain sequencing project: providing services to taxonomists for standard genome sequencing and annotation.</title>
        <authorList>
            <consortium name="The Broad Institute Genomics Platform"/>
            <consortium name="The Broad Institute Genome Sequencing Center for Infectious Disease"/>
            <person name="Wu L."/>
            <person name="Ma J."/>
        </authorList>
    </citation>
    <scope>NUCLEOTIDE SEQUENCE [LARGE SCALE GENOMIC DNA]</scope>
    <source>
        <strain evidence="3">JCM 4816</strain>
    </source>
</reference>
<evidence type="ECO:0008006" key="4">
    <source>
        <dbReference type="Google" id="ProtNLM"/>
    </source>
</evidence>
<evidence type="ECO:0000313" key="2">
    <source>
        <dbReference type="EMBL" id="GAA3504649.1"/>
    </source>
</evidence>
<gene>
    <name evidence="2" type="ORF">GCM10019016_117620</name>
</gene>
<sequence length="175" mass="19616">MGGRMVRVSRRPAAKPGRRRSAAPTRCRRPLAGYAVRTPEGLEGDMQRGSDRLSVHRDDEMKHELQGLLRSGHPTRTEEWHDPEPFADDDPEVTYGPVTPGRGPTSLESVRLELARILGRGAFPAGPRELMRALTRRNAPDALVEALERLPRQGRYHNVQELAEALTRSRETENA</sequence>
<keyword evidence="3" id="KW-1185">Reference proteome</keyword>
<protein>
    <recommendedName>
        <fullName evidence="4">DUF2795 domain-containing protein</fullName>
    </recommendedName>
</protein>
<evidence type="ECO:0000256" key="1">
    <source>
        <dbReference type="SAM" id="MobiDB-lite"/>
    </source>
</evidence>
<dbReference type="Proteomes" id="UP001501455">
    <property type="component" value="Unassembled WGS sequence"/>
</dbReference>
<feature type="compositionally biased region" description="Basic and acidic residues" evidence="1">
    <location>
        <begin position="75"/>
        <end position="84"/>
    </location>
</feature>
<dbReference type="InterPro" id="IPR021527">
    <property type="entry name" value="DUF2795"/>
</dbReference>
<organism evidence="2 3">
    <name type="scientific">Streptomyces prasinosporus</name>
    <dbReference type="NCBI Taxonomy" id="68256"/>
    <lineage>
        <taxon>Bacteria</taxon>
        <taxon>Bacillati</taxon>
        <taxon>Actinomycetota</taxon>
        <taxon>Actinomycetes</taxon>
        <taxon>Kitasatosporales</taxon>
        <taxon>Streptomycetaceae</taxon>
        <taxon>Streptomyces</taxon>
        <taxon>Streptomyces albogriseolus group</taxon>
    </lineage>
</organism>
<feature type="region of interest" description="Disordered" evidence="1">
    <location>
        <begin position="1"/>
        <end position="49"/>
    </location>
</feature>
<proteinExistence type="predicted"/>
<dbReference type="EMBL" id="BAAAXF010000082">
    <property type="protein sequence ID" value="GAA3504649.1"/>
    <property type="molecule type" value="Genomic_DNA"/>
</dbReference>
<feature type="compositionally biased region" description="Basic residues" evidence="1">
    <location>
        <begin position="7"/>
        <end position="29"/>
    </location>
</feature>
<dbReference type="Pfam" id="PF11387">
    <property type="entry name" value="DUF2795"/>
    <property type="match status" value="1"/>
</dbReference>